<name>A0A3E0HK89_9PSEU</name>
<comment type="caution">
    <text evidence="1">The sequence shown here is derived from an EMBL/GenBank/DDBJ whole genome shotgun (WGS) entry which is preliminary data.</text>
</comment>
<dbReference type="Proteomes" id="UP000256269">
    <property type="component" value="Unassembled WGS sequence"/>
</dbReference>
<dbReference type="InterPro" id="IPR036291">
    <property type="entry name" value="NAD(P)-bd_dom_sf"/>
</dbReference>
<keyword evidence="2" id="KW-1185">Reference proteome</keyword>
<evidence type="ECO:0000313" key="2">
    <source>
        <dbReference type="Proteomes" id="UP000256269"/>
    </source>
</evidence>
<protein>
    <recommendedName>
        <fullName evidence="3">Enoyl-ACP reductase-like protein</fullName>
    </recommendedName>
</protein>
<evidence type="ECO:0008006" key="3">
    <source>
        <dbReference type="Google" id="ProtNLM"/>
    </source>
</evidence>
<dbReference type="AlphaFoldDB" id="A0A3E0HK89"/>
<evidence type="ECO:0000313" key="1">
    <source>
        <dbReference type="EMBL" id="REH46894.1"/>
    </source>
</evidence>
<accession>A0A3E0HK89</accession>
<reference evidence="1 2" key="1">
    <citation type="submission" date="2018-08" db="EMBL/GenBank/DDBJ databases">
        <title>Genomic Encyclopedia of Archaeal and Bacterial Type Strains, Phase II (KMG-II): from individual species to whole genera.</title>
        <authorList>
            <person name="Goeker M."/>
        </authorList>
    </citation>
    <scope>NUCLEOTIDE SEQUENCE [LARGE SCALE GENOMIC DNA]</scope>
    <source>
        <strain evidence="1 2">DSM 45791</strain>
    </source>
</reference>
<gene>
    <name evidence="1" type="ORF">BCF44_10658</name>
</gene>
<dbReference type="SUPFAM" id="SSF51735">
    <property type="entry name" value="NAD(P)-binding Rossmann-fold domains"/>
    <property type="match status" value="1"/>
</dbReference>
<organism evidence="1 2">
    <name type="scientific">Kutzneria buriramensis</name>
    <dbReference type="NCBI Taxonomy" id="1045776"/>
    <lineage>
        <taxon>Bacteria</taxon>
        <taxon>Bacillati</taxon>
        <taxon>Actinomycetota</taxon>
        <taxon>Actinomycetes</taxon>
        <taxon>Pseudonocardiales</taxon>
        <taxon>Pseudonocardiaceae</taxon>
        <taxon>Kutzneria</taxon>
    </lineage>
</organism>
<dbReference type="Gene3D" id="3.40.50.720">
    <property type="entry name" value="NAD(P)-binding Rossmann-like Domain"/>
    <property type="match status" value="1"/>
</dbReference>
<dbReference type="EMBL" id="QUNO01000006">
    <property type="protein sequence ID" value="REH46894.1"/>
    <property type="molecule type" value="Genomic_DNA"/>
</dbReference>
<proteinExistence type="predicted"/>
<sequence length="69" mass="6877">MAGLRVLGSSMIAATCRAAAVQRGPLGLAARTALGRVGEPDAIGLAIASLVSEAGRWVIAQNIEVSGGF</sequence>